<evidence type="ECO:0000313" key="2">
    <source>
        <dbReference type="Proteomes" id="UP000217163"/>
    </source>
</evidence>
<protein>
    <submittedName>
        <fullName evidence="1">Uncharacterized protein</fullName>
    </submittedName>
</protein>
<accession>A0A261WEP4</accession>
<organism evidence="1 2">
    <name type="scientific">Pseudomonas avellanae</name>
    <dbReference type="NCBI Taxonomy" id="46257"/>
    <lineage>
        <taxon>Bacteria</taxon>
        <taxon>Pseudomonadati</taxon>
        <taxon>Pseudomonadota</taxon>
        <taxon>Gammaproteobacteria</taxon>
        <taxon>Pseudomonadales</taxon>
        <taxon>Pseudomonadaceae</taxon>
        <taxon>Pseudomonas</taxon>
    </lineage>
</organism>
<name>A0A261WEP4_9PSED</name>
<evidence type="ECO:0000313" key="1">
    <source>
        <dbReference type="EMBL" id="OZI84402.1"/>
    </source>
</evidence>
<dbReference type="Proteomes" id="UP000217163">
    <property type="component" value="Unassembled WGS sequence"/>
</dbReference>
<dbReference type="EMBL" id="NKQU01000599">
    <property type="protein sequence ID" value="OZI84402.1"/>
    <property type="molecule type" value="Genomic_DNA"/>
</dbReference>
<comment type="caution">
    <text evidence="1">The sequence shown here is derived from an EMBL/GenBank/DDBJ whole genome shotgun (WGS) entry which is preliminary data.</text>
</comment>
<sequence>MTGYTLGETDGNDSSTSLNYRATLNYDHYRATLRVGMPFRTLRVLLATQSVATCIPTQSVGNDNLNLWERTCSRKRYS</sequence>
<reference evidence="2" key="1">
    <citation type="journal article" date="2016" name="Sci. Rep.">
        <title>Genome analysis of the kiwifruit canker pathogen Pseudomonas syringae pv. actinidiae biovar 5.</title>
        <authorList>
            <person name="Fujikawa T."/>
            <person name="Sawada H."/>
        </authorList>
    </citation>
    <scope>NUCLEOTIDE SEQUENCE [LARGE SCALE GENOMIC DNA]</scope>
    <source>
        <strain evidence="2">MAFF 212061</strain>
    </source>
</reference>
<gene>
    <name evidence="1" type="ORF">CFN58_24880</name>
</gene>
<dbReference type="AlphaFoldDB" id="A0A261WEP4"/>
<proteinExistence type="predicted"/>